<dbReference type="Proteomes" id="UP001519328">
    <property type="component" value="Unassembled WGS sequence"/>
</dbReference>
<dbReference type="EMBL" id="JAGGKK010000017">
    <property type="protein sequence ID" value="MBP1950051.1"/>
    <property type="molecule type" value="Genomic_DNA"/>
</dbReference>
<organism evidence="1 2">
    <name type="scientific">Virgibacillus litoralis</name>
    <dbReference type="NCBI Taxonomy" id="578221"/>
    <lineage>
        <taxon>Bacteria</taxon>
        <taxon>Bacillati</taxon>
        <taxon>Bacillota</taxon>
        <taxon>Bacilli</taxon>
        <taxon>Bacillales</taxon>
        <taxon>Bacillaceae</taxon>
        <taxon>Virgibacillus</taxon>
    </lineage>
</organism>
<evidence type="ECO:0008006" key="3">
    <source>
        <dbReference type="Google" id="ProtNLM"/>
    </source>
</evidence>
<proteinExistence type="predicted"/>
<sequence>MNTIGIEIRDEDLYKLDEDENVISHHESQEGTFQINSVI</sequence>
<protein>
    <recommendedName>
        <fullName evidence="3">Bacillus phage SPbeta YonK domain-containing protein</fullName>
    </recommendedName>
</protein>
<name>A0ABS4HGJ5_9BACI</name>
<accession>A0ABS4HGJ5</accession>
<evidence type="ECO:0000313" key="2">
    <source>
        <dbReference type="Proteomes" id="UP001519328"/>
    </source>
</evidence>
<gene>
    <name evidence="1" type="ORF">J2Z82_003007</name>
</gene>
<evidence type="ECO:0000313" key="1">
    <source>
        <dbReference type="EMBL" id="MBP1950051.1"/>
    </source>
</evidence>
<reference evidence="1 2" key="1">
    <citation type="submission" date="2021-03" db="EMBL/GenBank/DDBJ databases">
        <title>Genomic Encyclopedia of Type Strains, Phase IV (KMG-IV): sequencing the most valuable type-strain genomes for metagenomic binning, comparative biology and taxonomic classification.</title>
        <authorList>
            <person name="Goeker M."/>
        </authorList>
    </citation>
    <scope>NUCLEOTIDE SEQUENCE [LARGE SCALE GENOMIC DNA]</scope>
    <source>
        <strain evidence="1 2">DSM 21085</strain>
    </source>
</reference>
<comment type="caution">
    <text evidence="1">The sequence shown here is derived from an EMBL/GenBank/DDBJ whole genome shotgun (WGS) entry which is preliminary data.</text>
</comment>
<keyword evidence="2" id="KW-1185">Reference proteome</keyword>